<sequence length="115" mass="13209">MPSFLESILLPSFISGILFIIISFITRIYPAKKINWFNGYRSKLSMKNQETWDFAQQYSSKQLLISGITITLLSCIGILIQLSEIARISISLILIFSAVLFMSFRTERALKAKFY</sequence>
<dbReference type="Pfam" id="PF13630">
    <property type="entry name" value="SdpI"/>
    <property type="match status" value="1"/>
</dbReference>
<evidence type="ECO:0000256" key="1">
    <source>
        <dbReference type="SAM" id="Phobius"/>
    </source>
</evidence>
<dbReference type="InterPro" id="IPR025962">
    <property type="entry name" value="SdpI/YhfL"/>
</dbReference>
<feature type="transmembrane region" description="Helical" evidence="1">
    <location>
        <begin position="63"/>
        <end position="82"/>
    </location>
</feature>
<accession>A0ABR8LZ97</accession>
<name>A0ABR8LZ97_9FLAO</name>
<keyword evidence="1" id="KW-1133">Transmembrane helix</keyword>
<evidence type="ECO:0000313" key="3">
    <source>
        <dbReference type="Proteomes" id="UP000627521"/>
    </source>
</evidence>
<keyword evidence="1" id="KW-0472">Membrane</keyword>
<keyword evidence="1" id="KW-0812">Transmembrane</keyword>
<dbReference type="Proteomes" id="UP000627521">
    <property type="component" value="Unassembled WGS sequence"/>
</dbReference>
<dbReference type="EMBL" id="JACXXH010000008">
    <property type="protein sequence ID" value="MBD3864444.1"/>
    <property type="molecule type" value="Genomic_DNA"/>
</dbReference>
<evidence type="ECO:0000313" key="2">
    <source>
        <dbReference type="EMBL" id="MBD3864444.1"/>
    </source>
</evidence>
<organism evidence="2 3">
    <name type="scientific">Olleya marilimosa</name>
    <dbReference type="NCBI Taxonomy" id="272164"/>
    <lineage>
        <taxon>Bacteria</taxon>
        <taxon>Pseudomonadati</taxon>
        <taxon>Bacteroidota</taxon>
        <taxon>Flavobacteriia</taxon>
        <taxon>Flavobacteriales</taxon>
        <taxon>Flavobacteriaceae</taxon>
    </lineage>
</organism>
<comment type="caution">
    <text evidence="2">The sequence shown here is derived from an EMBL/GenBank/DDBJ whole genome shotgun (WGS) entry which is preliminary data.</text>
</comment>
<keyword evidence="3" id="KW-1185">Reference proteome</keyword>
<reference evidence="2 3" key="1">
    <citation type="submission" date="2020-09" db="EMBL/GenBank/DDBJ databases">
        <title>Bacillus nautilus sp. nov., Chryseoglobus crepusculi sp. nov, and Psychrobacter noctis sp. nov., isolated from deep-sea sponges from the equatorial Atlantic.</title>
        <authorList>
            <person name="Stennett H.L."/>
            <person name="Williams S.E."/>
        </authorList>
    </citation>
    <scope>NUCLEOTIDE SEQUENCE [LARGE SCALE GENOMIC DNA]</scope>
    <source>
        <strain evidence="2 3">28M-24</strain>
    </source>
</reference>
<feature type="transmembrane region" description="Helical" evidence="1">
    <location>
        <begin position="88"/>
        <end position="104"/>
    </location>
</feature>
<feature type="transmembrane region" description="Helical" evidence="1">
    <location>
        <begin position="12"/>
        <end position="29"/>
    </location>
</feature>
<proteinExistence type="predicted"/>
<protein>
    <submittedName>
        <fullName evidence="2">SdpI family protein</fullName>
    </submittedName>
</protein>
<dbReference type="RefSeq" id="WP_028283828.1">
    <property type="nucleotide sequence ID" value="NZ_CAXBHU010000008.1"/>
</dbReference>
<gene>
    <name evidence="2" type="ORF">IEG06_13385</name>
</gene>